<reference evidence="2 3" key="1">
    <citation type="submission" date="2023-03" db="EMBL/GenBank/DDBJ databases">
        <title>Genome insight into feeding habits of ladybird beetles.</title>
        <authorList>
            <person name="Li H.-S."/>
            <person name="Huang Y.-H."/>
            <person name="Pang H."/>
        </authorList>
    </citation>
    <scope>NUCLEOTIDE SEQUENCE [LARGE SCALE GENOMIC DNA]</scope>
    <source>
        <strain evidence="2">SYSU_2023b</strain>
        <tissue evidence="2">Whole body</tissue>
    </source>
</reference>
<keyword evidence="3" id="KW-1185">Reference proteome</keyword>
<feature type="transmembrane region" description="Helical" evidence="1">
    <location>
        <begin position="51"/>
        <end position="71"/>
    </location>
</feature>
<dbReference type="Proteomes" id="UP001431783">
    <property type="component" value="Unassembled WGS sequence"/>
</dbReference>
<proteinExistence type="predicted"/>
<dbReference type="EMBL" id="JARQZJ010000124">
    <property type="protein sequence ID" value="KAK9889920.1"/>
    <property type="molecule type" value="Genomic_DNA"/>
</dbReference>
<dbReference type="AlphaFoldDB" id="A0AAW1V8L1"/>
<sequence>MTDSTQSLNSGIFGFVGTFSFYNDMQVIGVHSFLLHNSHHIIIWSLFESDFYWIMTTSWILLVINMGYEIITRGLMIQN</sequence>
<gene>
    <name evidence="2" type="ORF">WA026_008729</name>
</gene>
<organism evidence="2 3">
    <name type="scientific">Henosepilachna vigintioctopunctata</name>
    <dbReference type="NCBI Taxonomy" id="420089"/>
    <lineage>
        <taxon>Eukaryota</taxon>
        <taxon>Metazoa</taxon>
        <taxon>Ecdysozoa</taxon>
        <taxon>Arthropoda</taxon>
        <taxon>Hexapoda</taxon>
        <taxon>Insecta</taxon>
        <taxon>Pterygota</taxon>
        <taxon>Neoptera</taxon>
        <taxon>Endopterygota</taxon>
        <taxon>Coleoptera</taxon>
        <taxon>Polyphaga</taxon>
        <taxon>Cucujiformia</taxon>
        <taxon>Coccinelloidea</taxon>
        <taxon>Coccinellidae</taxon>
        <taxon>Epilachninae</taxon>
        <taxon>Epilachnini</taxon>
        <taxon>Henosepilachna</taxon>
    </lineage>
</organism>
<comment type="caution">
    <text evidence="2">The sequence shown here is derived from an EMBL/GenBank/DDBJ whole genome shotgun (WGS) entry which is preliminary data.</text>
</comment>
<keyword evidence="1" id="KW-1133">Transmembrane helix</keyword>
<keyword evidence="1" id="KW-0812">Transmembrane</keyword>
<evidence type="ECO:0000256" key="1">
    <source>
        <dbReference type="SAM" id="Phobius"/>
    </source>
</evidence>
<name>A0AAW1V8L1_9CUCU</name>
<accession>A0AAW1V8L1</accession>
<evidence type="ECO:0000313" key="3">
    <source>
        <dbReference type="Proteomes" id="UP001431783"/>
    </source>
</evidence>
<evidence type="ECO:0000313" key="2">
    <source>
        <dbReference type="EMBL" id="KAK9889920.1"/>
    </source>
</evidence>
<keyword evidence="1" id="KW-0472">Membrane</keyword>
<protein>
    <submittedName>
        <fullName evidence="2">Uncharacterized protein</fullName>
    </submittedName>
</protein>